<dbReference type="Proteomes" id="UP000797356">
    <property type="component" value="Chromosome 3"/>
</dbReference>
<reference evidence="3" key="2">
    <citation type="submission" date="2019-07" db="EMBL/GenBank/DDBJ databases">
        <authorList>
            <person name="Yang Y."/>
            <person name="Bocs S."/>
            <person name="Baudouin L."/>
        </authorList>
    </citation>
    <scope>NUCLEOTIDE SEQUENCE</scope>
    <source>
        <tissue evidence="3">Spear leaf of Hainan Tall coconut</tissue>
    </source>
</reference>
<feature type="region of interest" description="Disordered" evidence="1">
    <location>
        <begin position="1"/>
        <end position="56"/>
    </location>
</feature>
<evidence type="ECO:0000313" key="4">
    <source>
        <dbReference type="Proteomes" id="UP000797356"/>
    </source>
</evidence>
<evidence type="ECO:0000259" key="2">
    <source>
        <dbReference type="Pfam" id="PF13178"/>
    </source>
</evidence>
<dbReference type="AlphaFoldDB" id="A0A8K0I1B1"/>
<feature type="compositionally biased region" description="Basic and acidic residues" evidence="1">
    <location>
        <begin position="163"/>
        <end position="172"/>
    </location>
</feature>
<feature type="compositionally biased region" description="Basic residues" evidence="1">
    <location>
        <begin position="13"/>
        <end position="26"/>
    </location>
</feature>
<accession>A0A8K0I1B1</accession>
<dbReference type="EMBL" id="CM017874">
    <property type="protein sequence ID" value="KAG1334022.1"/>
    <property type="molecule type" value="Genomic_DNA"/>
</dbReference>
<feature type="compositionally biased region" description="Polar residues" evidence="1">
    <location>
        <begin position="149"/>
        <end position="162"/>
    </location>
</feature>
<keyword evidence="4" id="KW-1185">Reference proteome</keyword>
<proteinExistence type="predicted"/>
<feature type="compositionally biased region" description="Polar residues" evidence="1">
    <location>
        <begin position="1"/>
        <end position="12"/>
    </location>
</feature>
<gene>
    <name evidence="3" type="ORF">COCNU_03G001410</name>
</gene>
<dbReference type="InterPro" id="IPR025064">
    <property type="entry name" value="DUF4005"/>
</dbReference>
<protein>
    <recommendedName>
        <fullName evidence="2">DUF4005 domain-containing protein</fullName>
    </recommendedName>
</protein>
<feature type="compositionally biased region" description="Basic and acidic residues" evidence="1">
    <location>
        <begin position="27"/>
        <end position="50"/>
    </location>
</feature>
<sequence length="243" mass="27719">MVEESQAISQRQSVHRRSPQCRRSRHSHDMTRCAEENVKSGDMDLHESRGSTKSRNSFSITNTEIKDHRLSMYYGNACLPHRADQYQQLSSAPSAITYTSPRAYIGHFEEFPFTTAQSSPQYLSAVSVNDATQTSFNYHFYPNYMANTKSSRAKARSQSTPRQRTDSYERQTSRQRPSVEGRSIPRGVKMQRSSSHVGLTAKGYQYPWSNKLDRSSMSLKDSECGSTSTMLTNTNYCRSLVEF</sequence>
<feature type="domain" description="DUF4005" evidence="2">
    <location>
        <begin position="116"/>
        <end position="183"/>
    </location>
</feature>
<evidence type="ECO:0000256" key="1">
    <source>
        <dbReference type="SAM" id="MobiDB-lite"/>
    </source>
</evidence>
<dbReference type="Pfam" id="PF13178">
    <property type="entry name" value="DUF4005"/>
    <property type="match status" value="1"/>
</dbReference>
<comment type="caution">
    <text evidence="3">The sequence shown here is derived from an EMBL/GenBank/DDBJ whole genome shotgun (WGS) entry which is preliminary data.</text>
</comment>
<feature type="region of interest" description="Disordered" evidence="1">
    <location>
        <begin position="149"/>
        <end position="196"/>
    </location>
</feature>
<dbReference type="OrthoDB" id="685302at2759"/>
<reference evidence="3" key="1">
    <citation type="journal article" date="2017" name="Gigascience">
        <title>The genome draft of coconut (Cocos nucifera).</title>
        <authorList>
            <person name="Xiao Y."/>
            <person name="Xu P."/>
            <person name="Fan H."/>
            <person name="Baudouin L."/>
            <person name="Xia W."/>
            <person name="Bocs S."/>
            <person name="Xu J."/>
            <person name="Li Q."/>
            <person name="Guo A."/>
            <person name="Zhou L."/>
            <person name="Li J."/>
            <person name="Wu Y."/>
            <person name="Ma Z."/>
            <person name="Armero A."/>
            <person name="Issali A.E."/>
            <person name="Liu N."/>
            <person name="Peng M."/>
            <person name="Yang Y."/>
        </authorList>
    </citation>
    <scope>NUCLEOTIDE SEQUENCE</scope>
    <source>
        <tissue evidence="3">Spear leaf of Hainan Tall coconut</tissue>
    </source>
</reference>
<evidence type="ECO:0000313" key="3">
    <source>
        <dbReference type="EMBL" id="KAG1334022.1"/>
    </source>
</evidence>
<name>A0A8K0I1B1_COCNU</name>
<organism evidence="3 4">
    <name type="scientific">Cocos nucifera</name>
    <name type="common">Coconut palm</name>
    <dbReference type="NCBI Taxonomy" id="13894"/>
    <lineage>
        <taxon>Eukaryota</taxon>
        <taxon>Viridiplantae</taxon>
        <taxon>Streptophyta</taxon>
        <taxon>Embryophyta</taxon>
        <taxon>Tracheophyta</taxon>
        <taxon>Spermatophyta</taxon>
        <taxon>Magnoliopsida</taxon>
        <taxon>Liliopsida</taxon>
        <taxon>Arecaceae</taxon>
        <taxon>Arecoideae</taxon>
        <taxon>Cocoseae</taxon>
        <taxon>Attaleinae</taxon>
        <taxon>Cocos</taxon>
    </lineage>
</organism>